<dbReference type="OrthoDB" id="5043642at2759"/>
<keyword evidence="2" id="KW-1185">Reference proteome</keyword>
<dbReference type="EMBL" id="JAJAGQ010000016">
    <property type="protein sequence ID" value="KAJ8539983.1"/>
    <property type="molecule type" value="Genomic_DNA"/>
</dbReference>
<sequence length="76" mass="8886">MCCLIVPTAYNLRNYQNERLNSTTYIRGKGLGKESVLRMMTFAVDNFKIHTFRVKIGELNQGFKEISYSKIFNEMI</sequence>
<evidence type="ECO:0000313" key="1">
    <source>
        <dbReference type="EMBL" id="KAJ8539983.1"/>
    </source>
</evidence>
<protein>
    <submittedName>
        <fullName evidence="1">Uncharacterized protein</fullName>
    </submittedName>
</protein>
<comment type="caution">
    <text evidence="1">The sequence shown here is derived from an EMBL/GenBank/DDBJ whole genome shotgun (WGS) entry which is preliminary data.</text>
</comment>
<evidence type="ECO:0000313" key="2">
    <source>
        <dbReference type="Proteomes" id="UP001152561"/>
    </source>
</evidence>
<reference evidence="2" key="1">
    <citation type="journal article" date="2023" name="Proc. Natl. Acad. Sci. U.S.A.">
        <title>Genomic and structural basis for evolution of tropane alkaloid biosynthesis.</title>
        <authorList>
            <person name="Wanga Y.-J."/>
            <person name="Taina T."/>
            <person name="Yua J.-Y."/>
            <person name="Lia J."/>
            <person name="Xua B."/>
            <person name="Chenc J."/>
            <person name="D'Auriad J.C."/>
            <person name="Huanga J.-P."/>
            <person name="Huanga S.-X."/>
        </authorList>
    </citation>
    <scope>NUCLEOTIDE SEQUENCE [LARGE SCALE GENOMIC DNA]</scope>
    <source>
        <strain evidence="2">cv. KIB-2019</strain>
    </source>
</reference>
<dbReference type="Proteomes" id="UP001152561">
    <property type="component" value="Unassembled WGS sequence"/>
</dbReference>
<gene>
    <name evidence="1" type="ORF">K7X08_026372</name>
</gene>
<organism evidence="1 2">
    <name type="scientific">Anisodus acutangulus</name>
    <dbReference type="NCBI Taxonomy" id="402998"/>
    <lineage>
        <taxon>Eukaryota</taxon>
        <taxon>Viridiplantae</taxon>
        <taxon>Streptophyta</taxon>
        <taxon>Embryophyta</taxon>
        <taxon>Tracheophyta</taxon>
        <taxon>Spermatophyta</taxon>
        <taxon>Magnoliopsida</taxon>
        <taxon>eudicotyledons</taxon>
        <taxon>Gunneridae</taxon>
        <taxon>Pentapetalae</taxon>
        <taxon>asterids</taxon>
        <taxon>lamiids</taxon>
        <taxon>Solanales</taxon>
        <taxon>Solanaceae</taxon>
        <taxon>Solanoideae</taxon>
        <taxon>Hyoscyameae</taxon>
        <taxon>Anisodus</taxon>
    </lineage>
</organism>
<dbReference type="AlphaFoldDB" id="A0A9Q1LPZ7"/>
<accession>A0A9Q1LPZ7</accession>
<proteinExistence type="predicted"/>
<name>A0A9Q1LPZ7_9SOLA</name>